<dbReference type="Proteomes" id="UP000799424">
    <property type="component" value="Unassembled WGS sequence"/>
</dbReference>
<evidence type="ECO:0000256" key="1">
    <source>
        <dbReference type="SAM" id="MobiDB-lite"/>
    </source>
</evidence>
<keyword evidence="2" id="KW-1133">Transmembrane helix</keyword>
<feature type="transmembrane region" description="Helical" evidence="2">
    <location>
        <begin position="75"/>
        <end position="97"/>
    </location>
</feature>
<reference evidence="3" key="1">
    <citation type="journal article" date="2020" name="Stud. Mycol.">
        <title>101 Dothideomycetes genomes: a test case for predicting lifestyles and emergence of pathogens.</title>
        <authorList>
            <person name="Haridas S."/>
            <person name="Albert R."/>
            <person name="Binder M."/>
            <person name="Bloem J."/>
            <person name="Labutti K."/>
            <person name="Salamov A."/>
            <person name="Andreopoulos B."/>
            <person name="Baker S."/>
            <person name="Barry K."/>
            <person name="Bills G."/>
            <person name="Bluhm B."/>
            <person name="Cannon C."/>
            <person name="Castanera R."/>
            <person name="Culley D."/>
            <person name="Daum C."/>
            <person name="Ezra D."/>
            <person name="Gonzalez J."/>
            <person name="Henrissat B."/>
            <person name="Kuo A."/>
            <person name="Liang C."/>
            <person name="Lipzen A."/>
            <person name="Lutzoni F."/>
            <person name="Magnuson J."/>
            <person name="Mondo S."/>
            <person name="Nolan M."/>
            <person name="Ohm R."/>
            <person name="Pangilinan J."/>
            <person name="Park H.-J."/>
            <person name="Ramirez L."/>
            <person name="Alfaro M."/>
            <person name="Sun H."/>
            <person name="Tritt A."/>
            <person name="Yoshinaga Y."/>
            <person name="Zwiers L.-H."/>
            <person name="Turgeon B."/>
            <person name="Goodwin S."/>
            <person name="Spatafora J."/>
            <person name="Crous P."/>
            <person name="Grigoriev I."/>
        </authorList>
    </citation>
    <scope>NUCLEOTIDE SEQUENCE</scope>
    <source>
        <strain evidence="3">CBS 113818</strain>
    </source>
</reference>
<keyword evidence="4" id="KW-1185">Reference proteome</keyword>
<dbReference type="AlphaFoldDB" id="A0A6A7A4D6"/>
<feature type="region of interest" description="Disordered" evidence="1">
    <location>
        <begin position="200"/>
        <end position="225"/>
    </location>
</feature>
<dbReference type="EMBL" id="MU006223">
    <property type="protein sequence ID" value="KAF2828172.1"/>
    <property type="molecule type" value="Genomic_DNA"/>
</dbReference>
<keyword evidence="2" id="KW-0472">Membrane</keyword>
<evidence type="ECO:0000256" key="2">
    <source>
        <dbReference type="SAM" id="Phobius"/>
    </source>
</evidence>
<organism evidence="3 4">
    <name type="scientific">Ophiobolus disseminans</name>
    <dbReference type="NCBI Taxonomy" id="1469910"/>
    <lineage>
        <taxon>Eukaryota</taxon>
        <taxon>Fungi</taxon>
        <taxon>Dikarya</taxon>
        <taxon>Ascomycota</taxon>
        <taxon>Pezizomycotina</taxon>
        <taxon>Dothideomycetes</taxon>
        <taxon>Pleosporomycetidae</taxon>
        <taxon>Pleosporales</taxon>
        <taxon>Pleosporineae</taxon>
        <taxon>Phaeosphaeriaceae</taxon>
        <taxon>Ophiobolus</taxon>
    </lineage>
</organism>
<sequence>MSLERPLRLLTYLATAITFPLTIAATVVSLAHQRHRWARRHVTAFCFVFIPLALTVVASSAALQYMRKHGKSPRALAFKALDLVSVFAYIAVLIPCWTVEIKEFGEGGFGLLVGYTTAPMILNMFIHIYFILNDVPSAILSAINNQGSACQKCPDCQAKFIPATTETVTKKGYSLLRGEEYLDIEADPIQYRDSEDFLGEGAARAEQAQQPEEGGKGKGKEMTEV</sequence>
<feature type="compositionally biased region" description="Basic and acidic residues" evidence="1">
    <location>
        <begin position="213"/>
        <end position="225"/>
    </location>
</feature>
<protein>
    <submittedName>
        <fullName evidence="3">Uncharacterized protein</fullName>
    </submittedName>
</protein>
<feature type="compositionally biased region" description="Low complexity" evidence="1">
    <location>
        <begin position="200"/>
        <end position="212"/>
    </location>
</feature>
<feature type="transmembrane region" description="Helical" evidence="2">
    <location>
        <begin position="12"/>
        <end position="30"/>
    </location>
</feature>
<feature type="transmembrane region" description="Helical" evidence="2">
    <location>
        <begin position="42"/>
        <end position="63"/>
    </location>
</feature>
<feature type="transmembrane region" description="Helical" evidence="2">
    <location>
        <begin position="109"/>
        <end position="132"/>
    </location>
</feature>
<evidence type="ECO:0000313" key="3">
    <source>
        <dbReference type="EMBL" id="KAF2828172.1"/>
    </source>
</evidence>
<keyword evidence="2" id="KW-0812">Transmembrane</keyword>
<dbReference type="OrthoDB" id="5241710at2759"/>
<proteinExistence type="predicted"/>
<evidence type="ECO:0000313" key="4">
    <source>
        <dbReference type="Proteomes" id="UP000799424"/>
    </source>
</evidence>
<accession>A0A6A7A4D6</accession>
<gene>
    <name evidence="3" type="ORF">CC86DRAFT_369299</name>
</gene>
<name>A0A6A7A4D6_9PLEO</name>